<keyword evidence="2" id="KW-1003">Cell membrane</keyword>
<name>A0A1T5E462_9FLAO</name>
<gene>
    <name evidence="9" type="ORF">SAMN05660477_01095</name>
</gene>
<proteinExistence type="predicted"/>
<evidence type="ECO:0000256" key="1">
    <source>
        <dbReference type="ARBA" id="ARBA00004651"/>
    </source>
</evidence>
<keyword evidence="6 8" id="KW-1133">Transmembrane helix</keyword>
<accession>A0A1T5E462</accession>
<feature type="transmembrane region" description="Helical" evidence="8">
    <location>
        <begin position="64"/>
        <end position="84"/>
    </location>
</feature>
<feature type="transmembrane region" description="Helical" evidence="8">
    <location>
        <begin position="129"/>
        <end position="151"/>
    </location>
</feature>
<dbReference type="STRING" id="619805.SAMN05660477_01095"/>
<evidence type="ECO:0000256" key="2">
    <source>
        <dbReference type="ARBA" id="ARBA00022475"/>
    </source>
</evidence>
<dbReference type="Pfam" id="PF09721">
    <property type="entry name" value="Exosortase_EpsH"/>
    <property type="match status" value="1"/>
</dbReference>
<dbReference type="AlphaFoldDB" id="A0A1T5E462"/>
<keyword evidence="4 8" id="KW-0812">Transmembrane</keyword>
<dbReference type="InterPro" id="IPR019127">
    <property type="entry name" value="Exosortase"/>
</dbReference>
<evidence type="ECO:0000256" key="7">
    <source>
        <dbReference type="ARBA" id="ARBA00023136"/>
    </source>
</evidence>
<evidence type="ECO:0000256" key="3">
    <source>
        <dbReference type="ARBA" id="ARBA00022670"/>
    </source>
</evidence>
<sequence length="159" mass="18226">MVLLLLYQLYLNRFDNAVIDPFSRWVAGQANWFQNTCGFTSSLQDGVGKEGIRFIIQGEYLTRMVEGCNAISVMIMFVAFIFAFYKGAKTIVFVILGLVALHVMNFVRIACLNMVMSDFPQYGKMFHDYVFPAIIYGTVIVLWIVWIKFFALKKEDEAA</sequence>
<evidence type="ECO:0000256" key="8">
    <source>
        <dbReference type="SAM" id="Phobius"/>
    </source>
</evidence>
<dbReference type="GO" id="GO:0006508">
    <property type="term" value="P:proteolysis"/>
    <property type="evidence" value="ECO:0007669"/>
    <property type="project" value="UniProtKB-KW"/>
</dbReference>
<protein>
    <submittedName>
        <fullName evidence="9">Exosortase family protein XrtF</fullName>
    </submittedName>
</protein>
<evidence type="ECO:0000313" key="9">
    <source>
        <dbReference type="EMBL" id="SKB78659.1"/>
    </source>
</evidence>
<dbReference type="OrthoDB" id="678161at2"/>
<dbReference type="Proteomes" id="UP000191112">
    <property type="component" value="Unassembled WGS sequence"/>
</dbReference>
<dbReference type="NCBIfam" id="TIGR04178">
    <property type="entry name" value="exo_archaeo"/>
    <property type="match status" value="1"/>
</dbReference>
<dbReference type="RefSeq" id="WP_079666378.1">
    <property type="nucleotide sequence ID" value="NZ_FUYZ01000003.1"/>
</dbReference>
<dbReference type="InterPro" id="IPR026323">
    <property type="entry name" value="Exosortase-related_prot_XrtF"/>
</dbReference>
<evidence type="ECO:0000256" key="4">
    <source>
        <dbReference type="ARBA" id="ARBA00022692"/>
    </source>
</evidence>
<dbReference type="GO" id="GO:0008233">
    <property type="term" value="F:peptidase activity"/>
    <property type="evidence" value="ECO:0007669"/>
    <property type="project" value="UniProtKB-KW"/>
</dbReference>
<dbReference type="EMBL" id="FUYZ01000003">
    <property type="protein sequence ID" value="SKB78659.1"/>
    <property type="molecule type" value="Genomic_DNA"/>
</dbReference>
<keyword evidence="5" id="KW-0378">Hydrolase</keyword>
<evidence type="ECO:0000313" key="10">
    <source>
        <dbReference type="Proteomes" id="UP000191112"/>
    </source>
</evidence>
<feature type="transmembrane region" description="Helical" evidence="8">
    <location>
        <begin position="91"/>
        <end position="109"/>
    </location>
</feature>
<keyword evidence="3" id="KW-0645">Protease</keyword>
<organism evidence="9 10">
    <name type="scientific">Soonwooa buanensis</name>
    <dbReference type="NCBI Taxonomy" id="619805"/>
    <lineage>
        <taxon>Bacteria</taxon>
        <taxon>Pseudomonadati</taxon>
        <taxon>Bacteroidota</taxon>
        <taxon>Flavobacteriia</taxon>
        <taxon>Flavobacteriales</taxon>
        <taxon>Weeksellaceae</taxon>
        <taxon>Chryseobacterium group</taxon>
        <taxon>Soonwooa</taxon>
    </lineage>
</organism>
<reference evidence="9 10" key="1">
    <citation type="submission" date="2017-02" db="EMBL/GenBank/DDBJ databases">
        <authorList>
            <person name="Peterson S.W."/>
        </authorList>
    </citation>
    <scope>NUCLEOTIDE SEQUENCE [LARGE SCALE GENOMIC DNA]</scope>
    <source>
        <strain evidence="9 10">DSM 22323</strain>
    </source>
</reference>
<evidence type="ECO:0000256" key="5">
    <source>
        <dbReference type="ARBA" id="ARBA00022801"/>
    </source>
</evidence>
<dbReference type="GO" id="GO:0005886">
    <property type="term" value="C:plasma membrane"/>
    <property type="evidence" value="ECO:0007669"/>
    <property type="project" value="UniProtKB-SubCell"/>
</dbReference>
<keyword evidence="10" id="KW-1185">Reference proteome</keyword>
<dbReference type="NCBIfam" id="TIGR04128">
    <property type="entry name" value="exoso_Fjoh_1448"/>
    <property type="match status" value="1"/>
</dbReference>
<comment type="subcellular location">
    <subcellularLocation>
        <location evidence="1">Cell membrane</location>
        <topology evidence="1">Multi-pass membrane protein</topology>
    </subcellularLocation>
</comment>
<dbReference type="InterPro" id="IPR026392">
    <property type="entry name" value="Exo/Archaeosortase_dom"/>
</dbReference>
<keyword evidence="7 8" id="KW-0472">Membrane</keyword>
<evidence type="ECO:0000256" key="6">
    <source>
        <dbReference type="ARBA" id="ARBA00022989"/>
    </source>
</evidence>